<feature type="repeat" description="TPR" evidence="3">
    <location>
        <begin position="642"/>
        <end position="675"/>
    </location>
</feature>
<proteinExistence type="predicted"/>
<feature type="repeat" description="TPR" evidence="3">
    <location>
        <begin position="446"/>
        <end position="479"/>
    </location>
</feature>
<accession>A0A9P4S3Z2</accession>
<dbReference type="EMBL" id="MU006106">
    <property type="protein sequence ID" value="KAF2835832.1"/>
    <property type="molecule type" value="Genomic_DNA"/>
</dbReference>
<organism evidence="5 6">
    <name type="scientific">Patellaria atrata CBS 101060</name>
    <dbReference type="NCBI Taxonomy" id="1346257"/>
    <lineage>
        <taxon>Eukaryota</taxon>
        <taxon>Fungi</taxon>
        <taxon>Dikarya</taxon>
        <taxon>Ascomycota</taxon>
        <taxon>Pezizomycotina</taxon>
        <taxon>Dothideomycetes</taxon>
        <taxon>Dothideomycetes incertae sedis</taxon>
        <taxon>Patellariales</taxon>
        <taxon>Patellariaceae</taxon>
        <taxon>Patellaria</taxon>
    </lineage>
</organism>
<dbReference type="SUPFAM" id="SSF48452">
    <property type="entry name" value="TPR-like"/>
    <property type="match status" value="4"/>
</dbReference>
<dbReference type="OrthoDB" id="421075at2759"/>
<dbReference type="Gene3D" id="1.25.40.10">
    <property type="entry name" value="Tetratricopeptide repeat domain"/>
    <property type="match status" value="5"/>
</dbReference>
<dbReference type="GO" id="GO:0055087">
    <property type="term" value="C:Ski complex"/>
    <property type="evidence" value="ECO:0007669"/>
    <property type="project" value="InterPro"/>
</dbReference>
<dbReference type="PANTHER" id="PTHR15704:SF7">
    <property type="entry name" value="SUPERKILLER COMPLEX PROTEIN 3"/>
    <property type="match status" value="1"/>
</dbReference>
<dbReference type="InterPro" id="IPR040962">
    <property type="entry name" value="TPR_22"/>
</dbReference>
<comment type="caution">
    <text evidence="5">The sequence shown here is derived from an EMBL/GenBank/DDBJ whole genome shotgun (WGS) entry which is preliminary data.</text>
</comment>
<gene>
    <name evidence="5" type="ORF">M501DRAFT_997504</name>
</gene>
<feature type="repeat" description="TPR" evidence="3">
    <location>
        <begin position="38"/>
        <end position="71"/>
    </location>
</feature>
<evidence type="ECO:0000313" key="5">
    <source>
        <dbReference type="EMBL" id="KAF2835832.1"/>
    </source>
</evidence>
<sequence length="1416" mass="157555">MSSIKAALKAAKAALDAQKYEDAVVQANNVLASDPQNYFATIFLGRAHEKSENYEDAAKAYTSATKLKPKDDQAWLGLRSLYESQGSSKVDEYITVGVRLAEIYGETDDNHRCASAIHKVTDLVKVKGTTADLKRTLEIQLPTSPIYSYIEGFVPHPSHTYLRLAEIIENEEKERINKLIGERRTRLGARIAQVTTEAKREVLSNSPLEDIYQKIIDWTNDDDVRRDHEEKLLRRCLELLHVLPKEHKETKRKEVEKIARGMVIVKHKFQIAWCIDIEWKDVENIQEHDGGVLREFVEFFPESGLSEVLKGYLGSEISPFPLPQKDDTNQQNGESDDNQDAILSTEDRLILMTEGLDLCKESILAHRLMGDYYLYLEEYESAVDIARKGLRFVRSETDKSGLALRNHIDALNIILATSLIHYQSPKNHPEAKSIFNELLKRKPSSTPALIGVGLILEEEEEYEAAIDFLGRALMKDPGNTRIGAEVAWCKALNGNLTKGLEELETYVEQMEVTDTRSRDLRSQTLYRIGKCMWDLNPARAARKDRNGAYTKYLASIKTNPNYAPAYTSLGFFYSDYARDKRRARQCFQKAFELSVFEIEAAERLARAFADEGDWDIVEVVAQRAIDSGKRRPAPGSKKKGISWPYSALGVVQMNKQEYAKAVVSFLAALRISPDDYHSYVGLGEAYHNSGRYNSAARTFNYAEHPEDGVQMKKTGESWFTQYMLANVKRELGQYDDAIDGYKHVLSDRPTEFGVSITLLQTLVERAWRCVETGFFGKAADSAIEAIGIAEGIAKYRPDAFNLWKALGDASSVFSFVQSRLKDLPFEKVQSLLGKGVSVDQYDLFQEADGINKASLQTLTSEDEGLNSPSSILPRCLNASILAHKRAINSCAHDIHAQAVAWFNLGWTEFRVHKCLETDSATGQTKQQNKFLKASMRCFKRAIELEAGNSEFWNALGVVTTKMNPKVAQHSFVRSLHLNERSVRTWTNLGVLYLLQNDLELAHQAFSRAQSTDPDYAHAWLGEGLVALLWGDTKEALAHFTHAYEISDSGSLIAKRQYTLSAFDHLISSSNTLTSINDLIQPLFALEQLRSQEPSDLPHNHLAALFLERVGKHDEAITTLEAICTTAESNYEVSESPSELSTFAKAKTDLARNRLAVDDYSNAATDAETALDLMSEEDSTTLSKDALRRTRLSAHITTGLSHFYLCDIDASLATFRTALEESGSAPDVVCLLARILWAKGGTDEKAVAKEQLFDAIERHPGHVGASVLIGAIAAIEGDEETMEAVRDDLESLRTEPKLSYQQKKNVEGVLEAIAALGPGGDEAELEQLRTAIMLTPAGSHGWSLLAGAVEGDGEFAARMALKTAQRQVPPRGAIGAEELARTFAGTGSVGDAQRAVMVAPWLRDGWECLVEAVDGVA</sequence>
<feature type="region of interest" description="Disordered" evidence="4">
    <location>
        <begin position="320"/>
        <end position="339"/>
    </location>
</feature>
<dbReference type="InterPro" id="IPR011990">
    <property type="entry name" value="TPR-like_helical_dom_sf"/>
</dbReference>
<dbReference type="PROSITE" id="PS50005">
    <property type="entry name" value="TPR"/>
    <property type="match status" value="4"/>
</dbReference>
<dbReference type="PANTHER" id="PTHR15704">
    <property type="entry name" value="SUPERKILLER 3 PROTEIN-RELATED"/>
    <property type="match status" value="1"/>
</dbReference>
<evidence type="ECO:0000256" key="4">
    <source>
        <dbReference type="SAM" id="MobiDB-lite"/>
    </source>
</evidence>
<keyword evidence="1" id="KW-0677">Repeat</keyword>
<dbReference type="InterPro" id="IPR019734">
    <property type="entry name" value="TPR_rpt"/>
</dbReference>
<keyword evidence="2 3" id="KW-0802">TPR repeat</keyword>
<protein>
    <submittedName>
        <fullName evidence="5">TPR-like protein</fullName>
    </submittedName>
</protein>
<evidence type="ECO:0000256" key="1">
    <source>
        <dbReference type="ARBA" id="ARBA00022737"/>
    </source>
</evidence>
<dbReference type="Proteomes" id="UP000799429">
    <property type="component" value="Unassembled WGS sequence"/>
</dbReference>
<dbReference type="SMART" id="SM00028">
    <property type="entry name" value="TPR"/>
    <property type="match status" value="12"/>
</dbReference>
<dbReference type="InterPro" id="IPR039226">
    <property type="entry name" value="Ski3/TTC37"/>
</dbReference>
<keyword evidence="6" id="KW-1185">Reference proteome</keyword>
<dbReference type="GO" id="GO:0006401">
    <property type="term" value="P:RNA catabolic process"/>
    <property type="evidence" value="ECO:0007669"/>
    <property type="project" value="InterPro"/>
</dbReference>
<dbReference type="Pfam" id="PF13432">
    <property type="entry name" value="TPR_16"/>
    <property type="match status" value="3"/>
</dbReference>
<feature type="repeat" description="TPR" evidence="3">
    <location>
        <begin position="982"/>
        <end position="1015"/>
    </location>
</feature>
<evidence type="ECO:0000256" key="2">
    <source>
        <dbReference type="ARBA" id="ARBA00022803"/>
    </source>
</evidence>
<evidence type="ECO:0000256" key="3">
    <source>
        <dbReference type="PROSITE-ProRule" id="PRU00339"/>
    </source>
</evidence>
<dbReference type="Pfam" id="PF18833">
    <property type="entry name" value="TPR_22"/>
    <property type="match status" value="1"/>
</dbReference>
<name>A0A9P4S3Z2_9PEZI</name>
<evidence type="ECO:0000313" key="6">
    <source>
        <dbReference type="Proteomes" id="UP000799429"/>
    </source>
</evidence>
<reference evidence="5" key="1">
    <citation type="journal article" date="2020" name="Stud. Mycol.">
        <title>101 Dothideomycetes genomes: a test case for predicting lifestyles and emergence of pathogens.</title>
        <authorList>
            <person name="Haridas S."/>
            <person name="Albert R."/>
            <person name="Binder M."/>
            <person name="Bloem J."/>
            <person name="Labutti K."/>
            <person name="Salamov A."/>
            <person name="Andreopoulos B."/>
            <person name="Baker S."/>
            <person name="Barry K."/>
            <person name="Bills G."/>
            <person name="Bluhm B."/>
            <person name="Cannon C."/>
            <person name="Castanera R."/>
            <person name="Culley D."/>
            <person name="Daum C."/>
            <person name="Ezra D."/>
            <person name="Gonzalez J."/>
            <person name="Henrissat B."/>
            <person name="Kuo A."/>
            <person name="Liang C."/>
            <person name="Lipzen A."/>
            <person name="Lutzoni F."/>
            <person name="Magnuson J."/>
            <person name="Mondo S."/>
            <person name="Nolan M."/>
            <person name="Ohm R."/>
            <person name="Pangilinan J."/>
            <person name="Park H.-J."/>
            <person name="Ramirez L."/>
            <person name="Alfaro M."/>
            <person name="Sun H."/>
            <person name="Tritt A."/>
            <person name="Yoshinaga Y."/>
            <person name="Zwiers L.-H."/>
            <person name="Turgeon B."/>
            <person name="Goodwin S."/>
            <person name="Spatafora J."/>
            <person name="Crous P."/>
            <person name="Grigoriev I."/>
        </authorList>
    </citation>
    <scope>NUCLEOTIDE SEQUENCE</scope>
    <source>
        <strain evidence="5">CBS 101060</strain>
    </source>
</reference>